<reference evidence="2 3" key="1">
    <citation type="submission" date="2018-10" db="EMBL/GenBank/DDBJ databases">
        <title>Genomic Encyclopedia of Archaeal and Bacterial Type Strains, Phase II (KMG-II): from individual species to whole genera.</title>
        <authorList>
            <person name="Goeker M."/>
        </authorList>
    </citation>
    <scope>NUCLEOTIDE SEQUENCE [LARGE SCALE GENOMIC DNA]</scope>
    <source>
        <strain evidence="2 3">DSM 235</strain>
    </source>
</reference>
<dbReference type="AlphaFoldDB" id="A0A495VB55"/>
<dbReference type="InterPro" id="IPR008136">
    <property type="entry name" value="CinA_C"/>
</dbReference>
<dbReference type="OrthoDB" id="9801454at2"/>
<accession>A0A495VB55</accession>
<comment type="caution">
    <text evidence="2">The sequence shown here is derived from an EMBL/GenBank/DDBJ whole genome shotgun (WGS) entry which is preliminary data.</text>
</comment>
<dbReference type="EMBL" id="RBXL01000001">
    <property type="protein sequence ID" value="RKT46514.1"/>
    <property type="molecule type" value="Genomic_DNA"/>
</dbReference>
<dbReference type="NCBIfam" id="TIGR00199">
    <property type="entry name" value="PncC_domain"/>
    <property type="match status" value="1"/>
</dbReference>
<gene>
    <name evidence="2" type="ORF">BDD21_4027</name>
</gene>
<dbReference type="SUPFAM" id="SSF142433">
    <property type="entry name" value="CinA-like"/>
    <property type="match status" value="1"/>
</dbReference>
<dbReference type="RefSeq" id="WP_120798616.1">
    <property type="nucleotide sequence ID" value="NZ_RBXL01000001.1"/>
</dbReference>
<dbReference type="InterPro" id="IPR036653">
    <property type="entry name" value="CinA-like_C"/>
</dbReference>
<evidence type="ECO:0000259" key="1">
    <source>
        <dbReference type="Pfam" id="PF02464"/>
    </source>
</evidence>
<name>A0A495VB55_9GAMM</name>
<dbReference type="Pfam" id="PF02464">
    <property type="entry name" value="CinA"/>
    <property type="match status" value="1"/>
</dbReference>
<sequence>MNDLHALYEQEPSAVALAEVMLRSGLRLAVAESCTGGWLAKVVTDLPGSSAWLDRGFVTYSNASKQEMLGVRAETLAAQGAVSEPVVAEMALGALSRSQAQVAVAISGVAGPGGGSPEKPVGTVCLAWAWPEGRVEARRFHFDGDRDAVRRCSVQAAIDGLVERLRDLV</sequence>
<evidence type="ECO:0000313" key="2">
    <source>
        <dbReference type="EMBL" id="RKT46514.1"/>
    </source>
</evidence>
<feature type="domain" description="CinA C-terminal" evidence="1">
    <location>
        <begin position="15"/>
        <end position="164"/>
    </location>
</feature>
<dbReference type="Proteomes" id="UP000274556">
    <property type="component" value="Unassembled WGS sequence"/>
</dbReference>
<organism evidence="2 3">
    <name type="scientific">Thiocapsa rosea</name>
    <dbReference type="NCBI Taxonomy" id="69360"/>
    <lineage>
        <taxon>Bacteria</taxon>
        <taxon>Pseudomonadati</taxon>
        <taxon>Pseudomonadota</taxon>
        <taxon>Gammaproteobacteria</taxon>
        <taxon>Chromatiales</taxon>
        <taxon>Chromatiaceae</taxon>
        <taxon>Thiocapsa</taxon>
    </lineage>
</organism>
<proteinExistence type="predicted"/>
<evidence type="ECO:0000313" key="3">
    <source>
        <dbReference type="Proteomes" id="UP000274556"/>
    </source>
</evidence>
<protein>
    <submittedName>
        <fullName evidence="2">Nicotinamide-nucleotide amidase</fullName>
    </submittedName>
</protein>
<dbReference type="Gene3D" id="3.90.950.20">
    <property type="entry name" value="CinA-like"/>
    <property type="match status" value="1"/>
</dbReference>
<keyword evidence="3" id="KW-1185">Reference proteome</keyword>